<dbReference type="SMART" id="SM00014">
    <property type="entry name" value="acidPPc"/>
    <property type="match status" value="1"/>
</dbReference>
<dbReference type="Proteomes" id="UP000051992">
    <property type="component" value="Unassembled WGS sequence"/>
</dbReference>
<feature type="transmembrane region" description="Helical" evidence="1">
    <location>
        <begin position="272"/>
        <end position="294"/>
    </location>
</feature>
<feature type="transmembrane region" description="Helical" evidence="1">
    <location>
        <begin position="81"/>
        <end position="98"/>
    </location>
</feature>
<name>A0A0R2H6C1_WEIVI</name>
<dbReference type="SUPFAM" id="SSF48317">
    <property type="entry name" value="Acid phosphatase/Vanadium-dependent haloperoxidase"/>
    <property type="match status" value="1"/>
</dbReference>
<comment type="caution">
    <text evidence="3">The sequence shown here is derived from an EMBL/GenBank/DDBJ whole genome shotgun (WGS) entry which is preliminary data.</text>
</comment>
<dbReference type="PATRIC" id="fig|1629.5.peg.433"/>
<protein>
    <submittedName>
        <fullName evidence="3">Membrane-associated phospholipid phosphatase</fullName>
    </submittedName>
</protein>
<feature type="domain" description="Phosphatidic acid phosphatase type 2/haloperoxidase" evidence="2">
    <location>
        <begin position="170"/>
        <end position="291"/>
    </location>
</feature>
<gene>
    <name evidence="3" type="ORF">IV50_GL000429</name>
</gene>
<dbReference type="Pfam" id="PF01569">
    <property type="entry name" value="PAP2"/>
    <property type="match status" value="1"/>
</dbReference>
<feature type="transmembrane region" description="Helical" evidence="1">
    <location>
        <begin position="12"/>
        <end position="33"/>
    </location>
</feature>
<evidence type="ECO:0000259" key="2">
    <source>
        <dbReference type="SMART" id="SM00014"/>
    </source>
</evidence>
<feature type="transmembrane region" description="Helical" evidence="1">
    <location>
        <begin position="134"/>
        <end position="154"/>
    </location>
</feature>
<dbReference type="EMBL" id="JQBM01000001">
    <property type="protein sequence ID" value="KRN47158.1"/>
    <property type="molecule type" value="Genomic_DNA"/>
</dbReference>
<evidence type="ECO:0000313" key="4">
    <source>
        <dbReference type="Proteomes" id="UP000051992"/>
    </source>
</evidence>
<reference evidence="3 4" key="1">
    <citation type="journal article" date="2015" name="Genome Announc.">
        <title>Expanding the biotechnology potential of lactobacilli through comparative genomics of 213 strains and associated genera.</title>
        <authorList>
            <person name="Sun Z."/>
            <person name="Harris H.M."/>
            <person name="McCann A."/>
            <person name="Guo C."/>
            <person name="Argimon S."/>
            <person name="Zhang W."/>
            <person name="Yang X."/>
            <person name="Jeffery I.B."/>
            <person name="Cooney J.C."/>
            <person name="Kagawa T.F."/>
            <person name="Liu W."/>
            <person name="Song Y."/>
            <person name="Salvetti E."/>
            <person name="Wrobel A."/>
            <person name="Rasinkangas P."/>
            <person name="Parkhill J."/>
            <person name="Rea M.C."/>
            <person name="O'Sullivan O."/>
            <person name="Ritari J."/>
            <person name="Douillard F.P."/>
            <person name="Paul Ross R."/>
            <person name="Yang R."/>
            <person name="Briner A.E."/>
            <person name="Felis G.E."/>
            <person name="de Vos W.M."/>
            <person name="Barrangou R."/>
            <person name="Klaenhammer T.R."/>
            <person name="Caufield P.W."/>
            <person name="Cui Y."/>
            <person name="Zhang H."/>
            <person name="O'Toole P.W."/>
        </authorList>
    </citation>
    <scope>NUCLEOTIDE SEQUENCE [LARGE SCALE GENOMIC DNA]</scope>
    <source>
        <strain evidence="3 4">DSM 20410</strain>
    </source>
</reference>
<feature type="transmembrane region" description="Helical" evidence="1">
    <location>
        <begin position="45"/>
        <end position="74"/>
    </location>
</feature>
<dbReference type="Gene3D" id="1.20.144.10">
    <property type="entry name" value="Phosphatidic acid phosphatase type 2/haloperoxidase"/>
    <property type="match status" value="1"/>
</dbReference>
<feature type="transmembrane region" description="Helical" evidence="1">
    <location>
        <begin position="224"/>
        <end position="242"/>
    </location>
</feature>
<sequence>MELVMSIKKQYQIFGLAAVLFILIMSFGTAFDLEISHTVMDQKSWFGAIFQMIGILPMYLVLMVSGEIGLAYAWRVSNNRLFSGSLVVGSGALTLWQIQKGLKELLSYGGAIIHNIKSGQPIGVANSDVQASPFSPGLTFTLTAIVFVIFTTLTQRWLKQKSIQQLEALLLLAIFATVTVLMAMSVNGALKNAWGRARPYEIIHNGARFTNWYTMNGANGHKSFPSGHAMAAALTVVLAWFANGNWRRFWWFGGIGITVIVDLSRVRVGAHFLTDVTFSTCLTFMIIYVMWEIYQHIKSMKR</sequence>
<dbReference type="InterPro" id="IPR000326">
    <property type="entry name" value="PAP2/HPO"/>
</dbReference>
<keyword evidence="1" id="KW-0812">Transmembrane</keyword>
<dbReference type="AlphaFoldDB" id="A0A0R2H6C1"/>
<keyword evidence="4" id="KW-1185">Reference proteome</keyword>
<dbReference type="GO" id="GO:0042392">
    <property type="term" value="F:sphingosine-1-phosphate phosphatase activity"/>
    <property type="evidence" value="ECO:0007669"/>
    <property type="project" value="TreeGrafter"/>
</dbReference>
<feature type="transmembrane region" description="Helical" evidence="1">
    <location>
        <begin position="166"/>
        <end position="186"/>
    </location>
</feature>
<keyword evidence="1" id="KW-1133">Transmembrane helix</keyword>
<dbReference type="PANTHER" id="PTHR14969">
    <property type="entry name" value="SPHINGOSINE-1-PHOSPHATE PHOSPHOHYDROLASE"/>
    <property type="match status" value="1"/>
</dbReference>
<accession>A0A0R2H6C1</accession>
<proteinExistence type="predicted"/>
<organism evidence="3 4">
    <name type="scientific">Weissella viridescens</name>
    <name type="common">Lactobacillus viridescens</name>
    <dbReference type="NCBI Taxonomy" id="1629"/>
    <lineage>
        <taxon>Bacteria</taxon>
        <taxon>Bacillati</taxon>
        <taxon>Bacillota</taxon>
        <taxon>Bacilli</taxon>
        <taxon>Lactobacillales</taxon>
        <taxon>Lactobacillaceae</taxon>
        <taxon>Weissella</taxon>
    </lineage>
</organism>
<evidence type="ECO:0000256" key="1">
    <source>
        <dbReference type="SAM" id="Phobius"/>
    </source>
</evidence>
<evidence type="ECO:0000313" key="3">
    <source>
        <dbReference type="EMBL" id="KRN47158.1"/>
    </source>
</evidence>
<dbReference type="PANTHER" id="PTHR14969:SF13">
    <property type="entry name" value="AT30094P"/>
    <property type="match status" value="1"/>
</dbReference>
<dbReference type="InterPro" id="IPR036938">
    <property type="entry name" value="PAP2/HPO_sf"/>
</dbReference>
<feature type="transmembrane region" description="Helical" evidence="1">
    <location>
        <begin position="249"/>
        <end position="266"/>
    </location>
</feature>
<dbReference type="OrthoDB" id="1653251at2"/>
<keyword evidence="1" id="KW-0472">Membrane</keyword>